<dbReference type="InterPro" id="IPR000387">
    <property type="entry name" value="Tyr_Pase_dom"/>
</dbReference>
<dbReference type="InterPro" id="IPR011009">
    <property type="entry name" value="Kinase-like_dom_sf"/>
</dbReference>
<reference evidence="6 7" key="1">
    <citation type="submission" date="2021-09" db="EMBL/GenBank/DDBJ databases">
        <title>Genomic insights and catalytic innovation underlie evolution of tropane alkaloids biosynthesis.</title>
        <authorList>
            <person name="Wang Y.-J."/>
            <person name="Tian T."/>
            <person name="Huang J.-P."/>
            <person name="Huang S.-X."/>
        </authorList>
    </citation>
    <scope>NUCLEOTIDE SEQUENCE [LARGE SCALE GENOMIC DNA]</scope>
    <source>
        <strain evidence="6">KIB-2018</strain>
        <tissue evidence="6">Leaf</tissue>
    </source>
</reference>
<evidence type="ECO:0008006" key="8">
    <source>
        <dbReference type="Google" id="ProtNLM"/>
    </source>
</evidence>
<proteinExistence type="predicted"/>
<dbReference type="PROSITE" id="PS00383">
    <property type="entry name" value="TYR_PHOSPHATASE_1"/>
    <property type="match status" value="1"/>
</dbReference>
<dbReference type="GO" id="GO:0004721">
    <property type="term" value="F:phosphoprotein phosphatase activity"/>
    <property type="evidence" value="ECO:0007669"/>
    <property type="project" value="UniProtKB-KW"/>
</dbReference>
<dbReference type="AlphaFoldDB" id="A0AAV8TZZ3"/>
<feature type="domain" description="Tyrosine-protein phosphatase" evidence="4">
    <location>
        <begin position="710"/>
        <end position="855"/>
    </location>
</feature>
<dbReference type="EMBL" id="JAIWQS010000002">
    <property type="protein sequence ID" value="KAJ8772483.1"/>
    <property type="molecule type" value="Genomic_DNA"/>
</dbReference>
<feature type="compositionally biased region" description="Basic and acidic residues" evidence="3">
    <location>
        <begin position="23"/>
        <end position="33"/>
    </location>
</feature>
<feature type="compositionally biased region" description="Polar residues" evidence="3">
    <location>
        <begin position="593"/>
        <end position="607"/>
    </location>
</feature>
<dbReference type="InterPro" id="IPR015275">
    <property type="entry name" value="Actin-fragmin_kin_cat_dom"/>
</dbReference>
<dbReference type="PROSITE" id="PS50054">
    <property type="entry name" value="TYR_PHOSPHATASE_DUAL"/>
    <property type="match status" value="1"/>
</dbReference>
<dbReference type="InterPro" id="IPR036940">
    <property type="entry name" value="PI3/4_kinase_cat_sf"/>
</dbReference>
<evidence type="ECO:0000256" key="1">
    <source>
        <dbReference type="ARBA" id="ARBA00022801"/>
    </source>
</evidence>
<dbReference type="SUPFAM" id="SSF56112">
    <property type="entry name" value="Protein kinase-like (PK-like)"/>
    <property type="match status" value="1"/>
</dbReference>
<evidence type="ECO:0000256" key="2">
    <source>
        <dbReference type="ARBA" id="ARBA00022912"/>
    </source>
</evidence>
<evidence type="ECO:0000256" key="3">
    <source>
        <dbReference type="SAM" id="MobiDB-lite"/>
    </source>
</evidence>
<dbReference type="PANTHER" id="PTHR47100">
    <property type="entry name" value="DUAL SPECIFICITY PROTEIN PHOSPHATASE PHS1"/>
    <property type="match status" value="1"/>
</dbReference>
<dbReference type="Pfam" id="PF00782">
    <property type="entry name" value="DSPc"/>
    <property type="match status" value="1"/>
</dbReference>
<dbReference type="CDD" id="cd14498">
    <property type="entry name" value="DSP"/>
    <property type="match status" value="1"/>
</dbReference>
<accession>A0AAV8TZZ3</accession>
<evidence type="ECO:0000313" key="6">
    <source>
        <dbReference type="EMBL" id="KAJ8772483.1"/>
    </source>
</evidence>
<organism evidence="6 7">
    <name type="scientific">Erythroxylum novogranatense</name>
    <dbReference type="NCBI Taxonomy" id="1862640"/>
    <lineage>
        <taxon>Eukaryota</taxon>
        <taxon>Viridiplantae</taxon>
        <taxon>Streptophyta</taxon>
        <taxon>Embryophyta</taxon>
        <taxon>Tracheophyta</taxon>
        <taxon>Spermatophyta</taxon>
        <taxon>Magnoliopsida</taxon>
        <taxon>eudicotyledons</taxon>
        <taxon>Gunneridae</taxon>
        <taxon>Pentapetalae</taxon>
        <taxon>rosids</taxon>
        <taxon>fabids</taxon>
        <taxon>Malpighiales</taxon>
        <taxon>Erythroxylaceae</taxon>
        <taxon>Erythroxylum</taxon>
    </lineage>
</organism>
<dbReference type="InterPro" id="IPR020422">
    <property type="entry name" value="TYR_PHOSPHATASE_DUAL_dom"/>
</dbReference>
<feature type="region of interest" description="Disordered" evidence="3">
    <location>
        <begin position="578"/>
        <end position="623"/>
    </location>
</feature>
<dbReference type="GO" id="GO:0043622">
    <property type="term" value="P:cortical microtubule organization"/>
    <property type="evidence" value="ECO:0007669"/>
    <property type="project" value="InterPro"/>
</dbReference>
<comment type="caution">
    <text evidence="6">The sequence shown here is derived from an EMBL/GenBank/DDBJ whole genome shotgun (WGS) entry which is preliminary data.</text>
</comment>
<protein>
    <recommendedName>
        <fullName evidence="8">Dual specificity protein phosphatase PHS1</fullName>
    </recommendedName>
</protein>
<keyword evidence="7" id="KW-1185">Reference proteome</keyword>
<dbReference type="Proteomes" id="UP001159364">
    <property type="component" value="Linkage Group LG02"/>
</dbReference>
<dbReference type="SMART" id="SM00195">
    <property type="entry name" value="DSPc"/>
    <property type="match status" value="1"/>
</dbReference>
<dbReference type="FunFam" id="3.90.190.10:FF:000148">
    <property type="entry name" value="Dual specificity protein phosphatase PHS1"/>
    <property type="match status" value="1"/>
</dbReference>
<dbReference type="InterPro" id="IPR016130">
    <property type="entry name" value="Tyr_Pase_AS"/>
</dbReference>
<dbReference type="PANTHER" id="PTHR47100:SF5">
    <property type="entry name" value="DUAL SPECIFICITY PROTEIN PHOSPHATASE PHS1"/>
    <property type="match status" value="1"/>
</dbReference>
<dbReference type="GO" id="GO:0009737">
    <property type="term" value="P:response to abscisic acid"/>
    <property type="evidence" value="ECO:0007669"/>
    <property type="project" value="InterPro"/>
</dbReference>
<feature type="region of interest" description="Disordered" evidence="3">
    <location>
        <begin position="1"/>
        <end position="41"/>
    </location>
</feature>
<sequence length="938" mass="104748">MAKEQKDDPLLTIINSSTGRLQVQEKEEERELDLGSDEPDTPLPLTVTSRLLYMLGDITSGPAYRFTQWLELVRKRSGRYRSSGFPHRPLRPDDMPSSDGELVTDSKSDPHPEQAPEINLWERLGKAATLDIESNSFSWGMLSSLHHTEHSSSTDQSEDDMNKALEVTVNSGGVVFFALFNQPGSDDTNPKEAVAVIKFSSSRMATQSERLGYEFAKWLGVQSPQARVIHNSSTEWLHIKEAAEKARDVAISEGDEVGEVTCSELLEALELSKCLFLMSYVHGSPLLENPIAFESHETAERIAAALGRVLVLDLVIRNEDRFACRELRWRGNPANLLLAEKVISTNVNALEDAFSSAIKRYRPRVIRALQKERRAASVDSRLNCHNPGLVSQRSDLSDITESPLSEKSISSLSDESLSSYTHNSHIVAIDSCVPRRPPAGKRANDQANYPKLVELLFNCPDYSSKLLYEITGGKLGAPQVENSDTTSTWSVDMIAVVQEFRNGFRAALRDLQGFHIFLLTLHQKLDGLLRAFLNITNKSASGDFDKDDLMVPDSPLHGVVSCPSPQSKDRFLNENNLDLSDSELHRTAPRPSPSGNKDNSEFSSPMSRENWHGKSSKGSAEPIRSLRLTTKLRDIHKFAKIDSESNKELEQWNEMLRNDVIKLCQENNFNTGFFEGNDNTCVVDAYELKVRLEHILERISLISEAGNTERPSSITNSLFIGGALAARAVYTLQHLGITHILCLCANEIGQSDTQYPDLFEYKNYSIYDNEDSNISSIFEEASDFIDHVESKGGRVLVHCFEGRSRSATLVIASLMLRKNFTLLQAWNTLRRVHRRAQPNDGFAKALLDLDRKLHGKVSMEWQQRKPMMKVCPICGNNAGLSSSSLKLHLQKSHKKLSSGSVDSAMTMEIQKALEALKMTRSGSVSAAQRQTHSDTEEL</sequence>
<dbReference type="PROSITE" id="PS50056">
    <property type="entry name" value="TYR_PHOSPHATASE_2"/>
    <property type="match status" value="1"/>
</dbReference>
<feature type="region of interest" description="Disordered" evidence="3">
    <location>
        <begin position="80"/>
        <end position="114"/>
    </location>
</feature>
<feature type="domain" description="Tyrosine specific protein phosphatases" evidence="5">
    <location>
        <begin position="775"/>
        <end position="831"/>
    </location>
</feature>
<dbReference type="Gene3D" id="3.90.190.10">
    <property type="entry name" value="Protein tyrosine phosphatase superfamily"/>
    <property type="match status" value="1"/>
</dbReference>
<evidence type="ECO:0000313" key="7">
    <source>
        <dbReference type="Proteomes" id="UP001159364"/>
    </source>
</evidence>
<dbReference type="InterPro" id="IPR000340">
    <property type="entry name" value="Dual-sp_phosphatase_cat-dom"/>
</dbReference>
<dbReference type="Pfam" id="PF09192">
    <property type="entry name" value="Act-Frag_cataly"/>
    <property type="match status" value="1"/>
</dbReference>
<feature type="compositionally biased region" description="Basic and acidic residues" evidence="3">
    <location>
        <begin position="104"/>
        <end position="114"/>
    </location>
</feature>
<evidence type="ECO:0000259" key="4">
    <source>
        <dbReference type="PROSITE" id="PS50054"/>
    </source>
</evidence>
<keyword evidence="1" id="KW-0378">Hydrolase</keyword>
<name>A0AAV8TZZ3_9ROSI</name>
<evidence type="ECO:0000259" key="5">
    <source>
        <dbReference type="PROSITE" id="PS50056"/>
    </source>
</evidence>
<dbReference type="InterPro" id="IPR029021">
    <property type="entry name" value="Prot-tyrosine_phosphatase-like"/>
</dbReference>
<keyword evidence="2" id="KW-0904">Protein phosphatase</keyword>
<dbReference type="InterPro" id="IPR035010">
    <property type="entry name" value="PHS1"/>
</dbReference>
<dbReference type="SUPFAM" id="SSF52799">
    <property type="entry name" value="(Phosphotyrosine protein) phosphatases II"/>
    <property type="match status" value="1"/>
</dbReference>
<dbReference type="Gene3D" id="1.10.1070.11">
    <property type="entry name" value="Phosphatidylinositol 3-/4-kinase, catalytic domain"/>
    <property type="match status" value="1"/>
</dbReference>
<gene>
    <name evidence="6" type="ORF">K2173_027660</name>
</gene>